<dbReference type="Proteomes" id="UP001419268">
    <property type="component" value="Unassembled WGS sequence"/>
</dbReference>
<reference evidence="2 3" key="1">
    <citation type="submission" date="2024-01" db="EMBL/GenBank/DDBJ databases">
        <title>Genome assemblies of Stephania.</title>
        <authorList>
            <person name="Yang L."/>
        </authorList>
    </citation>
    <scope>NUCLEOTIDE SEQUENCE [LARGE SCALE GENOMIC DNA]</scope>
    <source>
        <strain evidence="2">JXDWG</strain>
        <tissue evidence="2">Leaf</tissue>
    </source>
</reference>
<feature type="region of interest" description="Disordered" evidence="1">
    <location>
        <begin position="55"/>
        <end position="74"/>
    </location>
</feature>
<evidence type="ECO:0000256" key="1">
    <source>
        <dbReference type="SAM" id="MobiDB-lite"/>
    </source>
</evidence>
<evidence type="ECO:0000313" key="3">
    <source>
        <dbReference type="Proteomes" id="UP001419268"/>
    </source>
</evidence>
<keyword evidence="3" id="KW-1185">Reference proteome</keyword>
<organism evidence="2 3">
    <name type="scientific">Stephania cephalantha</name>
    <dbReference type="NCBI Taxonomy" id="152367"/>
    <lineage>
        <taxon>Eukaryota</taxon>
        <taxon>Viridiplantae</taxon>
        <taxon>Streptophyta</taxon>
        <taxon>Embryophyta</taxon>
        <taxon>Tracheophyta</taxon>
        <taxon>Spermatophyta</taxon>
        <taxon>Magnoliopsida</taxon>
        <taxon>Ranunculales</taxon>
        <taxon>Menispermaceae</taxon>
        <taxon>Menispermoideae</taxon>
        <taxon>Cissampelideae</taxon>
        <taxon>Stephania</taxon>
    </lineage>
</organism>
<dbReference type="EMBL" id="JBBNAG010000007">
    <property type="protein sequence ID" value="KAK9119032.1"/>
    <property type="molecule type" value="Genomic_DNA"/>
</dbReference>
<evidence type="ECO:0000313" key="2">
    <source>
        <dbReference type="EMBL" id="KAK9119032.1"/>
    </source>
</evidence>
<accession>A0AAP0NT99</accession>
<comment type="caution">
    <text evidence="2">The sequence shown here is derived from an EMBL/GenBank/DDBJ whole genome shotgun (WGS) entry which is preliminary data.</text>
</comment>
<proteinExistence type="predicted"/>
<name>A0AAP0NT99_9MAGN</name>
<sequence>MESEVESHKGGRREILAEIPVGRGARNPAGKNNPRPCLTMHGGARFCSTFRPAGSKKQRIFTPSGRGHARDGNYPPRLQPYECGYWIGRCGSNLGSKRHSS</sequence>
<dbReference type="AlphaFoldDB" id="A0AAP0NT99"/>
<gene>
    <name evidence="2" type="ORF">Scep_017125</name>
</gene>
<protein>
    <submittedName>
        <fullName evidence="2">Uncharacterized protein</fullName>
    </submittedName>
</protein>
<feature type="compositionally biased region" description="Basic and acidic residues" evidence="1">
    <location>
        <begin position="1"/>
        <end position="16"/>
    </location>
</feature>
<feature type="region of interest" description="Disordered" evidence="1">
    <location>
        <begin position="1"/>
        <end position="37"/>
    </location>
</feature>